<dbReference type="RefSeq" id="WP_013916155.1">
    <property type="nucleotide sequence ID" value="NC_015690.1"/>
</dbReference>
<dbReference type="KEGG" id="pms:KNP414_02433"/>
<reference evidence="2" key="1">
    <citation type="submission" date="2011-06" db="EMBL/GenBank/DDBJ databases">
        <title>Complete genome sequence of Paenibacillus mucilaginosus KNP414.</title>
        <authorList>
            <person name="Wang J."/>
            <person name="Hu S."/>
            <person name="Hu X."/>
            <person name="Zhang B."/>
            <person name="Dong D."/>
            <person name="Zhang S."/>
            <person name="Zhao K."/>
            <person name="Wu D."/>
        </authorList>
    </citation>
    <scope>NUCLEOTIDE SEQUENCE [LARGE SCALE GENOMIC DNA]</scope>
    <source>
        <strain evidence="2">KNP414</strain>
    </source>
</reference>
<dbReference type="EMBL" id="CP002869">
    <property type="protein sequence ID" value="AEI40994.1"/>
    <property type="molecule type" value="Genomic_DNA"/>
</dbReference>
<proteinExistence type="predicted"/>
<protein>
    <recommendedName>
        <fullName evidence="3">DUF2642 domain-containing protein</fullName>
    </recommendedName>
</protein>
<evidence type="ECO:0000313" key="2">
    <source>
        <dbReference type="Proteomes" id="UP000006620"/>
    </source>
</evidence>
<dbReference type="Proteomes" id="UP000006620">
    <property type="component" value="Chromosome"/>
</dbReference>
<dbReference type="PATRIC" id="fig|1036673.3.peg.2195"/>
<gene>
    <name evidence="1" type="ordered locus">KNP414_02433</name>
</gene>
<dbReference type="HOGENOM" id="CLU_2845651_0_0_9"/>
<accession>F8F809</accession>
<evidence type="ECO:0000313" key="1">
    <source>
        <dbReference type="EMBL" id="AEI40994.1"/>
    </source>
</evidence>
<name>F8F809_PAEMK</name>
<organism evidence="1 2">
    <name type="scientific">Paenibacillus mucilaginosus (strain KNP414)</name>
    <dbReference type="NCBI Taxonomy" id="1036673"/>
    <lineage>
        <taxon>Bacteria</taxon>
        <taxon>Bacillati</taxon>
        <taxon>Bacillota</taxon>
        <taxon>Bacilli</taxon>
        <taxon>Bacillales</taxon>
        <taxon>Paenibacillaceae</taxon>
        <taxon>Paenibacillus</taxon>
    </lineage>
</organism>
<evidence type="ECO:0008006" key="3">
    <source>
        <dbReference type="Google" id="ProtNLM"/>
    </source>
</evidence>
<reference evidence="1 2" key="2">
    <citation type="journal article" date="2013" name="Genome Announc.">
        <title>Genome Sequence of Growth-Improving Paenibacillus mucilaginosus Strain KNP414.</title>
        <authorList>
            <person name="Lu J.J."/>
            <person name="Wang J.F."/>
            <person name="Hu X.F."/>
        </authorList>
    </citation>
    <scope>NUCLEOTIDE SEQUENCE [LARGE SCALE GENOMIC DNA]</scope>
    <source>
        <strain evidence="1 2">KNP414</strain>
    </source>
</reference>
<dbReference type="AlphaFoldDB" id="F8F809"/>
<sequence length="65" mass="7035">MNFKQMLSAFIGSEVEVLVPGELFTGELLAVTGSRITIKVAPVIYGPPGDEAVIPFRSIQFVRVV</sequence>